<accession>A0ABQ3ILW0</accession>
<evidence type="ECO:0000313" key="2">
    <source>
        <dbReference type="Proteomes" id="UP000626370"/>
    </source>
</evidence>
<comment type="caution">
    <text evidence="1">The sequence shown here is derived from an EMBL/GenBank/DDBJ whole genome shotgun (WGS) entry which is preliminary data.</text>
</comment>
<evidence type="ECO:0000313" key="1">
    <source>
        <dbReference type="EMBL" id="GHE86268.1"/>
    </source>
</evidence>
<dbReference type="Proteomes" id="UP000626370">
    <property type="component" value="Unassembled WGS sequence"/>
</dbReference>
<dbReference type="EMBL" id="BNAH01000005">
    <property type="protein sequence ID" value="GHE86268.1"/>
    <property type="molecule type" value="Genomic_DNA"/>
</dbReference>
<keyword evidence="2" id="KW-1185">Reference proteome</keyword>
<evidence type="ECO:0008006" key="3">
    <source>
        <dbReference type="Google" id="ProtNLM"/>
    </source>
</evidence>
<proteinExistence type="predicted"/>
<organism evidence="1 2">
    <name type="scientific">Thalassotalea profundi</name>
    <dbReference type="NCBI Taxonomy" id="2036687"/>
    <lineage>
        <taxon>Bacteria</taxon>
        <taxon>Pseudomonadati</taxon>
        <taxon>Pseudomonadota</taxon>
        <taxon>Gammaproteobacteria</taxon>
        <taxon>Alteromonadales</taxon>
        <taxon>Colwelliaceae</taxon>
        <taxon>Thalassotalea</taxon>
    </lineage>
</organism>
<dbReference type="RefSeq" id="WP_189377576.1">
    <property type="nucleotide sequence ID" value="NZ_BNAH01000005.1"/>
</dbReference>
<sequence>MKNNNTDTQCFDSLLTDDELRKRNERKRYNSAWKHFTVGQSVSADALEIKKDGHKYKVFLTLTPKNPNCGIRKLVEDANQLLKLLLSSLKRKGVQLEGYVALEKQKLRCSHLVPHLHMILRSPKKGINSISDEKLKNKIYSLACDSKPSLFSPKGIDVQRVYNKSGLFNYISKTANGKSYNRDFITPLNDDGLLDVNLVAMGA</sequence>
<reference evidence="2" key="1">
    <citation type="journal article" date="2019" name="Int. J. Syst. Evol. Microbiol.">
        <title>The Global Catalogue of Microorganisms (GCM) 10K type strain sequencing project: providing services to taxonomists for standard genome sequencing and annotation.</title>
        <authorList>
            <consortium name="The Broad Institute Genomics Platform"/>
            <consortium name="The Broad Institute Genome Sequencing Center for Infectious Disease"/>
            <person name="Wu L."/>
            <person name="Ma J."/>
        </authorList>
    </citation>
    <scope>NUCLEOTIDE SEQUENCE [LARGE SCALE GENOMIC DNA]</scope>
    <source>
        <strain evidence="2">CGMCC 1.15922</strain>
    </source>
</reference>
<protein>
    <recommendedName>
        <fullName evidence="3">HIT domain-containing protein</fullName>
    </recommendedName>
</protein>
<name>A0ABQ3ILW0_9GAMM</name>
<gene>
    <name evidence="1" type="ORF">GCM10011501_14220</name>
</gene>